<protein>
    <submittedName>
        <fullName evidence="2">Hypothetical membrane protein</fullName>
    </submittedName>
</protein>
<feature type="transmembrane region" description="Helical" evidence="1">
    <location>
        <begin position="42"/>
        <end position="62"/>
    </location>
</feature>
<feature type="transmembrane region" description="Helical" evidence="1">
    <location>
        <begin position="101"/>
        <end position="120"/>
    </location>
</feature>
<sequence>MSSQMQARLAALVAVVYVLLVLGGSLVRIALTGDFFSLRLNFVQPVTWLVCILGLLIAWGLWRCYAWAWWLGLGAVCFQLYRFGSWVVANYSLSHLPGSNVLLALFLLLVFLLLLLLPGTRAACSR</sequence>
<organism evidence="2 3">
    <name type="scientific">Azoarcus sp. (strain BH72)</name>
    <dbReference type="NCBI Taxonomy" id="418699"/>
    <lineage>
        <taxon>Bacteria</taxon>
        <taxon>Pseudomonadati</taxon>
        <taxon>Pseudomonadota</taxon>
        <taxon>Betaproteobacteria</taxon>
        <taxon>Rhodocyclales</taxon>
        <taxon>Zoogloeaceae</taxon>
        <taxon>Azoarcus</taxon>
    </lineage>
</organism>
<evidence type="ECO:0000313" key="3">
    <source>
        <dbReference type="Proteomes" id="UP000002588"/>
    </source>
</evidence>
<dbReference type="Proteomes" id="UP000002588">
    <property type="component" value="Chromosome"/>
</dbReference>
<dbReference type="HOGENOM" id="CLU_1979735_0_0_4"/>
<evidence type="ECO:0000256" key="1">
    <source>
        <dbReference type="SAM" id="Phobius"/>
    </source>
</evidence>
<evidence type="ECO:0000313" key="2">
    <source>
        <dbReference type="EMBL" id="CAL95237.1"/>
    </source>
</evidence>
<keyword evidence="1" id="KW-0472">Membrane</keyword>
<feature type="transmembrane region" description="Helical" evidence="1">
    <location>
        <begin position="69"/>
        <end position="89"/>
    </location>
</feature>
<dbReference type="eggNOG" id="ENOG5034B1D">
    <property type="taxonomic scope" value="Bacteria"/>
</dbReference>
<keyword evidence="3" id="KW-1185">Reference proteome</keyword>
<dbReference type="AlphaFoldDB" id="A1K8T2"/>
<proteinExistence type="predicted"/>
<dbReference type="OrthoDB" id="9180409at2"/>
<keyword evidence="1" id="KW-1133">Transmembrane helix</keyword>
<dbReference type="KEGG" id="azo:azo2620"/>
<gene>
    <name evidence="2" type="ordered locus">azo2620</name>
</gene>
<accession>A1K8T2</accession>
<keyword evidence="1" id="KW-0812">Transmembrane</keyword>
<dbReference type="EMBL" id="AM406670">
    <property type="protein sequence ID" value="CAL95237.1"/>
    <property type="molecule type" value="Genomic_DNA"/>
</dbReference>
<name>A1K8T2_AZOSB</name>
<reference evidence="2 3" key="1">
    <citation type="journal article" date="2006" name="Nat. Biotechnol.">
        <title>Complete genome of the mutualistic, N2-fixing grass endophyte Azoarcus sp. strain BH72.</title>
        <authorList>
            <person name="Krause A."/>
            <person name="Ramakumar A."/>
            <person name="Bartels D."/>
            <person name="Battistoni F."/>
            <person name="Bekel T."/>
            <person name="Boch J."/>
            <person name="Boehm M."/>
            <person name="Friedrich F."/>
            <person name="Hurek T."/>
            <person name="Krause L."/>
            <person name="Linke B."/>
            <person name="McHardy A.C."/>
            <person name="Sarkar A."/>
            <person name="Schneiker S."/>
            <person name="Syed A.A."/>
            <person name="Thauer R."/>
            <person name="Vorhoelter F.-J."/>
            <person name="Weidner S."/>
            <person name="Puehler A."/>
            <person name="Reinhold-Hurek B."/>
            <person name="Kaiser O."/>
            <person name="Goesmann A."/>
        </authorList>
    </citation>
    <scope>NUCLEOTIDE SEQUENCE [LARGE SCALE GENOMIC DNA]</scope>
    <source>
        <strain evidence="2 3">BH72</strain>
    </source>
</reference>